<dbReference type="EMBL" id="HACA01009613">
    <property type="protein sequence ID" value="CDW26974.1"/>
    <property type="molecule type" value="Transcribed_RNA"/>
</dbReference>
<evidence type="ECO:0000313" key="1">
    <source>
        <dbReference type="EMBL" id="CDW26974.1"/>
    </source>
</evidence>
<name>A0A0K2TM29_LEPSM</name>
<protein>
    <submittedName>
        <fullName evidence="1">Uncharacterized protein</fullName>
    </submittedName>
</protein>
<dbReference type="AlphaFoldDB" id="A0A0K2TM29"/>
<proteinExistence type="predicted"/>
<accession>A0A0K2TM29</accession>
<organism evidence="1">
    <name type="scientific">Lepeophtheirus salmonis</name>
    <name type="common">Salmon louse</name>
    <name type="synonym">Caligus salmonis</name>
    <dbReference type="NCBI Taxonomy" id="72036"/>
    <lineage>
        <taxon>Eukaryota</taxon>
        <taxon>Metazoa</taxon>
        <taxon>Ecdysozoa</taxon>
        <taxon>Arthropoda</taxon>
        <taxon>Crustacea</taxon>
        <taxon>Multicrustacea</taxon>
        <taxon>Hexanauplia</taxon>
        <taxon>Copepoda</taxon>
        <taxon>Siphonostomatoida</taxon>
        <taxon>Caligidae</taxon>
        <taxon>Lepeophtheirus</taxon>
    </lineage>
</organism>
<reference evidence="1" key="1">
    <citation type="submission" date="2014-05" db="EMBL/GenBank/DDBJ databases">
        <authorList>
            <person name="Chronopoulou M."/>
        </authorList>
    </citation>
    <scope>NUCLEOTIDE SEQUENCE</scope>
    <source>
        <tissue evidence="1">Whole organism</tissue>
    </source>
</reference>
<sequence length="22" mass="2417">MVSRFVDVFLSSLATLGTRTES</sequence>